<evidence type="ECO:0008006" key="3">
    <source>
        <dbReference type="Google" id="ProtNLM"/>
    </source>
</evidence>
<evidence type="ECO:0000313" key="1">
    <source>
        <dbReference type="EMBL" id="THV49645.1"/>
    </source>
</evidence>
<gene>
    <name evidence="1" type="ORF">BGAL_0185g00030</name>
</gene>
<organism evidence="1 2">
    <name type="scientific">Botrytis galanthina</name>
    <dbReference type="NCBI Taxonomy" id="278940"/>
    <lineage>
        <taxon>Eukaryota</taxon>
        <taxon>Fungi</taxon>
        <taxon>Dikarya</taxon>
        <taxon>Ascomycota</taxon>
        <taxon>Pezizomycotina</taxon>
        <taxon>Leotiomycetes</taxon>
        <taxon>Helotiales</taxon>
        <taxon>Sclerotiniaceae</taxon>
        <taxon>Botrytis</taxon>
    </lineage>
</organism>
<protein>
    <recommendedName>
        <fullName evidence="3">F-box domain-containing protein</fullName>
    </recommendedName>
</protein>
<accession>A0A4S8R0Y4</accession>
<evidence type="ECO:0000313" key="2">
    <source>
        <dbReference type="Proteomes" id="UP000308671"/>
    </source>
</evidence>
<sequence length="388" mass="44624">MPKKSNQRRAKIVMAKVEYENKPKPPAPQSPFGSEACESVFLNDLIFDQICSHLEIKDLTSLRLTTRRFKDHYARVLKSQWSIHKQLSHYVVDTDQFRARMGMHNVFITGQIALQFFDRNKTGVPFKLLDGSDTAIEMVASSGNHAEAFANYFIEKELYVSDTLGTCMCCRREGGCSNVKLYKRVRTDGSIRRIQVSFLANEWYLQNGGDEDSIGNGLHTACALKHSLNTAQINFITWNKAYCLFPKALSEHRLVSFETNDTDRARPNSSSDYVKRGWTLDKTWNTDMSPLPQVEIAFRRIGDSHTWKIDLPKLKVNRRDKKLPDGLIECSRFRIAGPERSAHDDNERTSFEISATCGISKKYKYIYSREWENPDYCFWNPLGSDLID</sequence>
<reference evidence="1 2" key="1">
    <citation type="submission" date="2017-12" db="EMBL/GenBank/DDBJ databases">
        <title>Comparative genomics of Botrytis spp.</title>
        <authorList>
            <person name="Valero-Jimenez C.A."/>
            <person name="Tapia P."/>
            <person name="Veloso J."/>
            <person name="Silva-Moreno E."/>
            <person name="Staats M."/>
            <person name="Valdes J.H."/>
            <person name="Van Kan J.A.L."/>
        </authorList>
    </citation>
    <scope>NUCLEOTIDE SEQUENCE [LARGE SCALE GENOMIC DNA]</scope>
    <source>
        <strain evidence="1 2">MUCL435</strain>
    </source>
</reference>
<dbReference type="Proteomes" id="UP000308671">
    <property type="component" value="Unassembled WGS sequence"/>
</dbReference>
<dbReference type="AlphaFoldDB" id="A0A4S8R0Y4"/>
<proteinExistence type="predicted"/>
<dbReference type="OrthoDB" id="10025998at2759"/>
<comment type="caution">
    <text evidence="1">The sequence shown here is derived from an EMBL/GenBank/DDBJ whole genome shotgun (WGS) entry which is preliminary data.</text>
</comment>
<dbReference type="EMBL" id="PQXL01000185">
    <property type="protein sequence ID" value="THV49645.1"/>
    <property type="molecule type" value="Genomic_DNA"/>
</dbReference>
<name>A0A4S8R0Y4_9HELO</name>
<keyword evidence="2" id="KW-1185">Reference proteome</keyword>